<reference evidence="5 6" key="1">
    <citation type="submission" date="2016-05" db="EMBL/GenBank/DDBJ databases">
        <title>Genome sequencing reveals origins of a unique bacterial endosymbiosis in the earliest lineages of terrestrial Fungi.</title>
        <authorList>
            <consortium name="DOE Joint Genome Institute"/>
            <person name="Uehling J."/>
            <person name="Gryganskyi A."/>
            <person name="Hameed K."/>
            <person name="Tschaplinski T."/>
            <person name="Misztal P."/>
            <person name="Wu S."/>
            <person name="Desiro A."/>
            <person name="Vande Pol N."/>
            <person name="Du Z.-Y."/>
            <person name="Zienkiewicz A."/>
            <person name="Zienkiewicz K."/>
            <person name="Morin E."/>
            <person name="Tisserant E."/>
            <person name="Splivallo R."/>
            <person name="Hainaut M."/>
            <person name="Henrissat B."/>
            <person name="Ohm R."/>
            <person name="Kuo A."/>
            <person name="Yan J."/>
            <person name="Lipzen A."/>
            <person name="Nolan M."/>
            <person name="Labutti K."/>
            <person name="Barry K."/>
            <person name="Goldstein A."/>
            <person name="Labbe J."/>
            <person name="Schadt C."/>
            <person name="Tuskan G."/>
            <person name="Grigoriev I."/>
            <person name="Martin F."/>
            <person name="Vilgalys R."/>
            <person name="Bonito G."/>
        </authorList>
    </citation>
    <scope>NUCLEOTIDE SEQUENCE [LARGE SCALE GENOMIC DNA]</scope>
    <source>
        <strain evidence="5 6">AG-77</strain>
    </source>
</reference>
<keyword evidence="3" id="KW-0067">ATP-binding</keyword>
<dbReference type="InterPro" id="IPR036565">
    <property type="entry name" value="Mur-like_cat_sf"/>
</dbReference>
<accession>A0A197JAL8</accession>
<dbReference type="InterPro" id="IPR013221">
    <property type="entry name" value="Mur_ligase_cen"/>
</dbReference>
<dbReference type="SUPFAM" id="SSF53623">
    <property type="entry name" value="MurD-like peptide ligases, catalytic domain"/>
    <property type="match status" value="1"/>
</dbReference>
<dbReference type="EMBL" id="KV442219">
    <property type="protein sequence ID" value="OAQ22157.1"/>
    <property type="molecule type" value="Genomic_DNA"/>
</dbReference>
<dbReference type="SUPFAM" id="SSF51984">
    <property type="entry name" value="MurCD N-terminal domain"/>
    <property type="match status" value="1"/>
</dbReference>
<evidence type="ECO:0000256" key="3">
    <source>
        <dbReference type="ARBA" id="ARBA00022840"/>
    </source>
</evidence>
<dbReference type="GO" id="GO:0008764">
    <property type="term" value="F:UDP-N-acetylmuramoylalanine-D-glutamate ligase activity"/>
    <property type="evidence" value="ECO:0007669"/>
    <property type="project" value="InterPro"/>
</dbReference>
<evidence type="ECO:0000259" key="4">
    <source>
        <dbReference type="Pfam" id="PF08245"/>
    </source>
</evidence>
<proteinExistence type="predicted"/>
<keyword evidence="6" id="KW-1185">Reference proteome</keyword>
<dbReference type="GO" id="GO:0051301">
    <property type="term" value="P:cell division"/>
    <property type="evidence" value="ECO:0007669"/>
    <property type="project" value="InterPro"/>
</dbReference>
<evidence type="ECO:0000256" key="1">
    <source>
        <dbReference type="ARBA" id="ARBA00022598"/>
    </source>
</evidence>
<organism evidence="5 6">
    <name type="scientific">Linnemannia elongata AG-77</name>
    <dbReference type="NCBI Taxonomy" id="1314771"/>
    <lineage>
        <taxon>Eukaryota</taxon>
        <taxon>Fungi</taxon>
        <taxon>Fungi incertae sedis</taxon>
        <taxon>Mucoromycota</taxon>
        <taxon>Mortierellomycotina</taxon>
        <taxon>Mortierellomycetes</taxon>
        <taxon>Mortierellales</taxon>
        <taxon>Mortierellaceae</taxon>
        <taxon>Linnemannia</taxon>
    </lineage>
</organism>
<protein>
    <recommendedName>
        <fullName evidence="4">Mur ligase central domain-containing protein</fullName>
    </recommendedName>
</protein>
<dbReference type="Gene3D" id="3.40.50.720">
    <property type="entry name" value="NAD(P)-binding Rossmann-like Domain"/>
    <property type="match status" value="1"/>
</dbReference>
<dbReference type="Pfam" id="PF08245">
    <property type="entry name" value="Mur_ligase_M"/>
    <property type="match status" value="1"/>
</dbReference>
<name>A0A197JAL8_9FUNG</name>
<keyword evidence="1" id="KW-0436">Ligase</keyword>
<dbReference type="STRING" id="1314771.A0A197JAL8"/>
<dbReference type="GO" id="GO:0005524">
    <property type="term" value="F:ATP binding"/>
    <property type="evidence" value="ECO:0007669"/>
    <property type="project" value="UniProtKB-KW"/>
</dbReference>
<dbReference type="AlphaFoldDB" id="A0A197JAL8"/>
<feature type="domain" description="Mur ligase central" evidence="4">
    <location>
        <begin position="126"/>
        <end position="226"/>
    </location>
</feature>
<dbReference type="Gene3D" id="3.40.1190.10">
    <property type="entry name" value="Mur-like, catalytic domain"/>
    <property type="match status" value="1"/>
</dbReference>
<evidence type="ECO:0000313" key="5">
    <source>
        <dbReference type="EMBL" id="OAQ22157.1"/>
    </source>
</evidence>
<dbReference type="GO" id="GO:0008360">
    <property type="term" value="P:regulation of cell shape"/>
    <property type="evidence" value="ECO:0007669"/>
    <property type="project" value="InterPro"/>
</dbReference>
<feature type="non-terminal residue" evidence="5">
    <location>
        <position position="228"/>
    </location>
</feature>
<dbReference type="InterPro" id="IPR005762">
    <property type="entry name" value="MurD"/>
</dbReference>
<keyword evidence="2" id="KW-0547">Nucleotide-binding</keyword>
<dbReference type="PANTHER" id="PTHR43692">
    <property type="entry name" value="UDP-N-ACETYLMURAMOYLALANINE--D-GLUTAMATE LIGASE"/>
    <property type="match status" value="1"/>
</dbReference>
<gene>
    <name evidence="5" type="ORF">K457DRAFT_26348</name>
</gene>
<dbReference type="GO" id="GO:0005737">
    <property type="term" value="C:cytoplasm"/>
    <property type="evidence" value="ECO:0007669"/>
    <property type="project" value="InterPro"/>
</dbReference>
<dbReference type="PANTHER" id="PTHR43692:SF1">
    <property type="entry name" value="UDP-N-ACETYLMURAMOYLALANINE--D-GLUTAMATE LIGASE"/>
    <property type="match status" value="1"/>
</dbReference>
<evidence type="ECO:0000256" key="2">
    <source>
        <dbReference type="ARBA" id="ARBA00022741"/>
    </source>
</evidence>
<dbReference type="Pfam" id="PF21799">
    <property type="entry name" value="MurD-like_N"/>
    <property type="match status" value="1"/>
</dbReference>
<dbReference type="OrthoDB" id="5321628at2759"/>
<sequence>MFGDFRQPAVLVLGLGASGLALARWCARYGCRVRIADTRAAPPKLAALKEEQIEAELICGEVTPALLDGIELIALSPGISPSHAEFATLLEAARARGLPLWGELEFFAQALRALTTEAYRPKIIAITGTNGKTTTTALTGLLCERAGRSVSLAGNIGPPLLERLAAALNTDLLPEIWVLELSSFQLTSAYTFAPDAAAILNITQDHLDWHPSFEHYAAAKGRIFGAHT</sequence>
<evidence type="ECO:0000313" key="6">
    <source>
        <dbReference type="Proteomes" id="UP000078512"/>
    </source>
</evidence>
<dbReference type="Proteomes" id="UP000078512">
    <property type="component" value="Unassembled WGS sequence"/>
</dbReference>